<keyword evidence="3" id="KW-0949">S-adenosyl-L-methionine</keyword>
<dbReference type="EMBL" id="CP041040">
    <property type="protein sequence ID" value="QDE35262.1"/>
    <property type="molecule type" value="Genomic_DNA"/>
</dbReference>
<dbReference type="OrthoDB" id="9800454at2"/>
<name>A0A4Y5YR17_9MICO</name>
<dbReference type="InterPro" id="IPR041698">
    <property type="entry name" value="Methyltransf_25"/>
</dbReference>
<dbReference type="PANTHER" id="PTHR43464:SF19">
    <property type="entry name" value="UBIQUINONE BIOSYNTHESIS O-METHYLTRANSFERASE, MITOCHONDRIAL"/>
    <property type="match status" value="1"/>
</dbReference>
<feature type="domain" description="Methyltransferase" evidence="4">
    <location>
        <begin position="62"/>
        <end position="160"/>
    </location>
</feature>
<dbReference type="RefSeq" id="WP_140037458.1">
    <property type="nucleotide sequence ID" value="NZ_CP041040.1"/>
</dbReference>
<organism evidence="5 6">
    <name type="scientific">Microbacterium foliorum</name>
    <dbReference type="NCBI Taxonomy" id="104336"/>
    <lineage>
        <taxon>Bacteria</taxon>
        <taxon>Bacillati</taxon>
        <taxon>Actinomycetota</taxon>
        <taxon>Actinomycetes</taxon>
        <taxon>Micrococcales</taxon>
        <taxon>Microbacteriaceae</taxon>
        <taxon>Microbacterium</taxon>
    </lineage>
</organism>
<evidence type="ECO:0000313" key="5">
    <source>
        <dbReference type="EMBL" id="QDE35262.1"/>
    </source>
</evidence>
<dbReference type="GO" id="GO:0008168">
    <property type="term" value="F:methyltransferase activity"/>
    <property type="evidence" value="ECO:0007669"/>
    <property type="project" value="UniProtKB-KW"/>
</dbReference>
<dbReference type="Proteomes" id="UP000316125">
    <property type="component" value="Chromosome"/>
</dbReference>
<dbReference type="InterPro" id="IPR029063">
    <property type="entry name" value="SAM-dependent_MTases_sf"/>
</dbReference>
<evidence type="ECO:0000256" key="1">
    <source>
        <dbReference type="ARBA" id="ARBA00022603"/>
    </source>
</evidence>
<accession>A0A4Y5YR17</accession>
<evidence type="ECO:0000313" key="6">
    <source>
        <dbReference type="Proteomes" id="UP000316125"/>
    </source>
</evidence>
<gene>
    <name evidence="5" type="ORF">FIV50_10960</name>
</gene>
<keyword evidence="1 5" id="KW-0489">Methyltransferase</keyword>
<dbReference type="NCBIfam" id="NF004851">
    <property type="entry name" value="PRK06202.1"/>
    <property type="match status" value="1"/>
</dbReference>
<dbReference type="SUPFAM" id="SSF53335">
    <property type="entry name" value="S-adenosyl-L-methionine-dependent methyltransferases"/>
    <property type="match status" value="1"/>
</dbReference>
<dbReference type="AlphaFoldDB" id="A0A4Y5YR17"/>
<dbReference type="PANTHER" id="PTHR43464">
    <property type="entry name" value="METHYLTRANSFERASE"/>
    <property type="match status" value="1"/>
</dbReference>
<proteinExistence type="predicted"/>
<dbReference type="CDD" id="cd02440">
    <property type="entry name" value="AdoMet_MTases"/>
    <property type="match status" value="1"/>
</dbReference>
<dbReference type="GO" id="GO:0032259">
    <property type="term" value="P:methylation"/>
    <property type="evidence" value="ECO:0007669"/>
    <property type="project" value="UniProtKB-KW"/>
</dbReference>
<reference evidence="5 6" key="1">
    <citation type="submission" date="2019-06" db="EMBL/GenBank/DDBJ databases">
        <title>Complete genome of Microbacterium foliorum M2.</title>
        <authorList>
            <person name="Cao G."/>
        </authorList>
    </citation>
    <scope>NUCLEOTIDE SEQUENCE [LARGE SCALE GENOMIC DNA]</scope>
    <source>
        <strain evidence="5 6">M2</strain>
    </source>
</reference>
<evidence type="ECO:0000256" key="3">
    <source>
        <dbReference type="ARBA" id="ARBA00022691"/>
    </source>
</evidence>
<sequence>MRHDLSMRAAEARELMDDPNADIGMLEQTYTRFRLVNALVSRPGLLYRREIRPRARRGPIRILDIGAGGGDVCRMIAGRLRRAGLDAEITALDADARAIRWAADHDGGSGIRYRCAFAAELVAEGEQFDVVFSNHLLHHLTGAELDGLLRDSAALVGDGGVVVHRDIARTRFAYALYDAATWVFSGTLFRGSFIRQDGLISIRRSYTRRELASLVPSGWTVRFGLPSRLELRREPESAS</sequence>
<keyword evidence="2 5" id="KW-0808">Transferase</keyword>
<evidence type="ECO:0000256" key="2">
    <source>
        <dbReference type="ARBA" id="ARBA00022679"/>
    </source>
</evidence>
<protein>
    <submittedName>
        <fullName evidence="5">Methyltransferase domain-containing protein</fullName>
    </submittedName>
</protein>
<dbReference type="Gene3D" id="3.40.50.150">
    <property type="entry name" value="Vaccinia Virus protein VP39"/>
    <property type="match status" value="1"/>
</dbReference>
<evidence type="ECO:0000259" key="4">
    <source>
        <dbReference type="Pfam" id="PF13649"/>
    </source>
</evidence>
<dbReference type="Pfam" id="PF13649">
    <property type="entry name" value="Methyltransf_25"/>
    <property type="match status" value="1"/>
</dbReference>